<reference evidence="4 5" key="1">
    <citation type="submission" date="2024-04" db="EMBL/GenBank/DDBJ databases">
        <title>Tritrichomonas musculus Genome.</title>
        <authorList>
            <person name="Alves-Ferreira E."/>
            <person name="Grigg M."/>
            <person name="Lorenzi H."/>
            <person name="Galac M."/>
        </authorList>
    </citation>
    <scope>NUCLEOTIDE SEQUENCE [LARGE SCALE GENOMIC DNA]</scope>
    <source>
        <strain evidence="4 5">EAF2021</strain>
    </source>
</reference>
<feature type="compositionally biased region" description="Low complexity" evidence="1">
    <location>
        <begin position="93"/>
        <end position="104"/>
    </location>
</feature>
<evidence type="ECO:0000313" key="5">
    <source>
        <dbReference type="Proteomes" id="UP001470230"/>
    </source>
</evidence>
<evidence type="ECO:0000259" key="2">
    <source>
        <dbReference type="PROSITE" id="PS50090"/>
    </source>
</evidence>
<dbReference type="InterPro" id="IPR050560">
    <property type="entry name" value="MYB_TF"/>
</dbReference>
<feature type="domain" description="Myb-like" evidence="2">
    <location>
        <begin position="147"/>
        <end position="197"/>
    </location>
</feature>
<evidence type="ECO:0000259" key="3">
    <source>
        <dbReference type="PROSITE" id="PS51294"/>
    </source>
</evidence>
<keyword evidence="5" id="KW-1185">Reference proteome</keyword>
<dbReference type="SMART" id="SM00717">
    <property type="entry name" value="SANT"/>
    <property type="match status" value="2"/>
</dbReference>
<dbReference type="InterPro" id="IPR009057">
    <property type="entry name" value="Homeodomain-like_sf"/>
</dbReference>
<proteinExistence type="predicted"/>
<evidence type="ECO:0008006" key="6">
    <source>
        <dbReference type="Google" id="ProtNLM"/>
    </source>
</evidence>
<feature type="region of interest" description="Disordered" evidence="1">
    <location>
        <begin position="83"/>
        <end position="105"/>
    </location>
</feature>
<feature type="domain" description="HTH myb-type" evidence="3">
    <location>
        <begin position="95"/>
        <end position="150"/>
    </location>
</feature>
<dbReference type="PROSITE" id="PS50090">
    <property type="entry name" value="MYB_LIKE"/>
    <property type="match status" value="2"/>
</dbReference>
<comment type="caution">
    <text evidence="4">The sequence shown here is derived from an EMBL/GenBank/DDBJ whole genome shotgun (WGS) entry which is preliminary data.</text>
</comment>
<dbReference type="Proteomes" id="UP001470230">
    <property type="component" value="Unassembled WGS sequence"/>
</dbReference>
<gene>
    <name evidence="4" type="ORF">M9Y10_028090</name>
</gene>
<accession>A0ABR2KIH5</accession>
<feature type="domain" description="HTH myb-type" evidence="3">
    <location>
        <begin position="151"/>
        <end position="201"/>
    </location>
</feature>
<dbReference type="CDD" id="cd00167">
    <property type="entry name" value="SANT"/>
    <property type="match status" value="2"/>
</dbReference>
<dbReference type="EMBL" id="JAPFFF010000004">
    <property type="protein sequence ID" value="KAK8890891.1"/>
    <property type="molecule type" value="Genomic_DNA"/>
</dbReference>
<evidence type="ECO:0000256" key="1">
    <source>
        <dbReference type="SAM" id="MobiDB-lite"/>
    </source>
</evidence>
<organism evidence="4 5">
    <name type="scientific">Tritrichomonas musculus</name>
    <dbReference type="NCBI Taxonomy" id="1915356"/>
    <lineage>
        <taxon>Eukaryota</taxon>
        <taxon>Metamonada</taxon>
        <taxon>Parabasalia</taxon>
        <taxon>Tritrichomonadida</taxon>
        <taxon>Tritrichomonadidae</taxon>
        <taxon>Tritrichomonas</taxon>
    </lineage>
</organism>
<dbReference type="InterPro" id="IPR017930">
    <property type="entry name" value="Myb_dom"/>
</dbReference>
<name>A0ABR2KIH5_9EUKA</name>
<dbReference type="PROSITE" id="PS51294">
    <property type="entry name" value="HTH_MYB"/>
    <property type="match status" value="2"/>
</dbReference>
<dbReference type="Gene3D" id="1.10.10.60">
    <property type="entry name" value="Homeodomain-like"/>
    <property type="match status" value="2"/>
</dbReference>
<sequence>MSSSSTDSDSELGYTSPLFIQSRPISSYKLPSISELPLTESESLFFNQIKTAQTPSSFIFGHLDTNGAVAADFTTTKPSPSLMVAPSNHKKNANSSSHSKSSWSQEEDEVLLNAVSGKSNINWDYIASIDGKHTPKQCRERWLVKLNPEVRRSPFESWEDELIQRERQKIGNHWSLIAQLLPGRTSCSVKNRWYTVLRYRPARIPTLPNYPSLRSTINRNVFC</sequence>
<dbReference type="PANTHER" id="PTHR45614:SF241">
    <property type="entry name" value="MYB-LIKE DNA-BINDING PROTEIN"/>
    <property type="match status" value="1"/>
</dbReference>
<protein>
    <recommendedName>
        <fullName evidence="6">Myb-like DNA-binding domain containing protein</fullName>
    </recommendedName>
</protein>
<dbReference type="InterPro" id="IPR001005">
    <property type="entry name" value="SANT/Myb"/>
</dbReference>
<evidence type="ECO:0000313" key="4">
    <source>
        <dbReference type="EMBL" id="KAK8890891.1"/>
    </source>
</evidence>
<dbReference type="Pfam" id="PF13921">
    <property type="entry name" value="Myb_DNA-bind_6"/>
    <property type="match status" value="1"/>
</dbReference>
<dbReference type="SUPFAM" id="SSF46689">
    <property type="entry name" value="Homeodomain-like"/>
    <property type="match status" value="1"/>
</dbReference>
<dbReference type="PANTHER" id="PTHR45614">
    <property type="entry name" value="MYB PROTEIN-RELATED"/>
    <property type="match status" value="1"/>
</dbReference>
<feature type="domain" description="Myb-like" evidence="2">
    <location>
        <begin position="95"/>
        <end position="146"/>
    </location>
</feature>